<keyword evidence="4" id="KW-1185">Reference proteome</keyword>
<feature type="transmembrane region" description="Helical" evidence="1">
    <location>
        <begin position="98"/>
        <end position="116"/>
    </location>
</feature>
<dbReference type="Pfam" id="PF01569">
    <property type="entry name" value="PAP2"/>
    <property type="match status" value="1"/>
</dbReference>
<dbReference type="SUPFAM" id="SSF48317">
    <property type="entry name" value="Acid phosphatase/Vanadium-dependent haloperoxidase"/>
    <property type="match status" value="1"/>
</dbReference>
<dbReference type="Gene3D" id="1.20.144.10">
    <property type="entry name" value="Phosphatidic acid phosphatase type 2/haloperoxidase"/>
    <property type="match status" value="1"/>
</dbReference>
<evidence type="ECO:0000313" key="4">
    <source>
        <dbReference type="Proteomes" id="UP000663088"/>
    </source>
</evidence>
<dbReference type="InterPro" id="IPR000326">
    <property type="entry name" value="PAP2/HPO"/>
</dbReference>
<feature type="transmembrane region" description="Helical" evidence="1">
    <location>
        <begin position="241"/>
        <end position="259"/>
    </location>
</feature>
<keyword evidence="1" id="KW-0812">Transmembrane</keyword>
<accession>A0ABX7PVW0</accession>
<protein>
    <submittedName>
        <fullName evidence="3">Phosphatase PAP2 family protein</fullName>
    </submittedName>
</protein>
<keyword evidence="1" id="KW-1133">Transmembrane helix</keyword>
<sequence>MSPNSERCRSDGKNIFRNKLKMKNEFVFLYEFSKSLLFGVWGDFKEGIKPSRMTLPLIWLLSVGLAFQFDMTFYSFFLIKEGNFFHFLAEKISYWGDFPQGTVPLSIGIYLFGLLFKKERIKEAAIGCFLSAFIAGCLVDLGRDVLGRPRPSADVKEAFKQLGYIPTPIVSFHRIHPGGSFVDGFYGIHWTAMFHGFPSGHAATSMATASSLLRSLPFLGYLLLFCAVFVCWSRMALGRHYFSDIIAGGFLGFFAGLMFSRFQNRNISTALQKSKQEVKK</sequence>
<gene>
    <name evidence="3" type="ORF">EM20IM_00450</name>
</gene>
<dbReference type="SMART" id="SM00014">
    <property type="entry name" value="acidPPc"/>
    <property type="match status" value="1"/>
</dbReference>
<feature type="domain" description="Phosphatidic acid phosphatase type 2/haloperoxidase" evidence="2">
    <location>
        <begin position="126"/>
        <end position="260"/>
    </location>
</feature>
<evidence type="ECO:0000313" key="3">
    <source>
        <dbReference type="EMBL" id="QSR86879.1"/>
    </source>
</evidence>
<dbReference type="Proteomes" id="UP000663088">
    <property type="component" value="Chromosome"/>
</dbReference>
<dbReference type="PANTHER" id="PTHR14969:SF13">
    <property type="entry name" value="AT30094P"/>
    <property type="match status" value="1"/>
</dbReference>
<evidence type="ECO:0000256" key="1">
    <source>
        <dbReference type="SAM" id="Phobius"/>
    </source>
</evidence>
<evidence type="ECO:0000259" key="2">
    <source>
        <dbReference type="SMART" id="SM00014"/>
    </source>
</evidence>
<reference evidence="3 4" key="1">
    <citation type="submission" date="2020-12" db="EMBL/GenBank/DDBJ databases">
        <authorList>
            <person name="Awala S.I."/>
            <person name="Gwak J.-H."/>
            <person name="Kim S.-J."/>
            <person name="Rhee S.-K."/>
        </authorList>
    </citation>
    <scope>NUCLEOTIDE SEQUENCE [LARGE SCALE GENOMIC DNA]</scope>
    <source>
        <strain evidence="3 4">IT5</strain>
    </source>
</reference>
<feature type="transmembrane region" description="Helical" evidence="1">
    <location>
        <begin position="57"/>
        <end position="78"/>
    </location>
</feature>
<dbReference type="InterPro" id="IPR036938">
    <property type="entry name" value="PAP2/HPO_sf"/>
</dbReference>
<name>A0ABX7PVW0_9BACT</name>
<proteinExistence type="predicted"/>
<keyword evidence="1" id="KW-0472">Membrane</keyword>
<organism evidence="3 4">
    <name type="scientific">Candidatus Methylacidiphilum infernorum</name>
    <dbReference type="NCBI Taxonomy" id="511746"/>
    <lineage>
        <taxon>Bacteria</taxon>
        <taxon>Pseudomonadati</taxon>
        <taxon>Verrucomicrobiota</taxon>
        <taxon>Methylacidiphilae</taxon>
        <taxon>Methylacidiphilales</taxon>
        <taxon>Methylacidiphilaceae</taxon>
        <taxon>Methylacidiphilum (ex Ratnadevi et al. 2023)</taxon>
    </lineage>
</organism>
<feature type="transmembrane region" description="Helical" evidence="1">
    <location>
        <begin position="216"/>
        <end position="235"/>
    </location>
</feature>
<dbReference type="EMBL" id="CP065956">
    <property type="protein sequence ID" value="QSR86879.1"/>
    <property type="molecule type" value="Genomic_DNA"/>
</dbReference>
<dbReference type="PANTHER" id="PTHR14969">
    <property type="entry name" value="SPHINGOSINE-1-PHOSPHATE PHOSPHOHYDROLASE"/>
    <property type="match status" value="1"/>
</dbReference>
<dbReference type="CDD" id="cd01610">
    <property type="entry name" value="PAP2_like"/>
    <property type="match status" value="1"/>
</dbReference>